<accession>A0A0F9TJE1</accession>
<dbReference type="Pfam" id="PF00027">
    <property type="entry name" value="cNMP_binding"/>
    <property type="match status" value="1"/>
</dbReference>
<evidence type="ECO:0000259" key="1">
    <source>
        <dbReference type="PROSITE" id="PS50042"/>
    </source>
</evidence>
<dbReference type="GO" id="GO:0003700">
    <property type="term" value="F:DNA-binding transcription factor activity"/>
    <property type="evidence" value="ECO:0007669"/>
    <property type="project" value="TreeGrafter"/>
</dbReference>
<protein>
    <recommendedName>
        <fullName evidence="1">Cyclic nucleotide-binding domain-containing protein</fullName>
    </recommendedName>
</protein>
<dbReference type="InterPro" id="IPR050397">
    <property type="entry name" value="Env_Response_Regulators"/>
</dbReference>
<evidence type="ECO:0000313" key="2">
    <source>
        <dbReference type="EMBL" id="KKN79374.1"/>
    </source>
</evidence>
<dbReference type="Gene3D" id="2.60.120.10">
    <property type="entry name" value="Jelly Rolls"/>
    <property type="match status" value="1"/>
</dbReference>
<dbReference type="EMBL" id="LAZR01000248">
    <property type="protein sequence ID" value="KKN79374.1"/>
    <property type="molecule type" value="Genomic_DNA"/>
</dbReference>
<dbReference type="InterPro" id="IPR014710">
    <property type="entry name" value="RmlC-like_jellyroll"/>
</dbReference>
<dbReference type="InterPro" id="IPR018490">
    <property type="entry name" value="cNMP-bd_dom_sf"/>
</dbReference>
<gene>
    <name evidence="2" type="ORF">LCGC14_0340350</name>
</gene>
<organism evidence="2">
    <name type="scientific">marine sediment metagenome</name>
    <dbReference type="NCBI Taxonomy" id="412755"/>
    <lineage>
        <taxon>unclassified sequences</taxon>
        <taxon>metagenomes</taxon>
        <taxon>ecological metagenomes</taxon>
    </lineage>
</organism>
<dbReference type="PANTHER" id="PTHR24567:SF68">
    <property type="entry name" value="DNA-BINDING TRANSCRIPTIONAL DUAL REGULATOR CRP"/>
    <property type="match status" value="1"/>
</dbReference>
<feature type="domain" description="Cyclic nucleotide-binding" evidence="1">
    <location>
        <begin position="15"/>
        <end position="117"/>
    </location>
</feature>
<dbReference type="SMART" id="SM00100">
    <property type="entry name" value="cNMP"/>
    <property type="match status" value="1"/>
</dbReference>
<dbReference type="CDD" id="cd00038">
    <property type="entry name" value="CAP_ED"/>
    <property type="match status" value="1"/>
</dbReference>
<dbReference type="InterPro" id="IPR000595">
    <property type="entry name" value="cNMP-bd_dom"/>
</dbReference>
<dbReference type="PROSITE" id="PS50042">
    <property type="entry name" value="CNMP_BINDING_3"/>
    <property type="match status" value="1"/>
</dbReference>
<reference evidence="2" key="1">
    <citation type="journal article" date="2015" name="Nature">
        <title>Complex archaea that bridge the gap between prokaryotes and eukaryotes.</title>
        <authorList>
            <person name="Spang A."/>
            <person name="Saw J.H."/>
            <person name="Jorgensen S.L."/>
            <person name="Zaremba-Niedzwiedzka K."/>
            <person name="Martijn J."/>
            <person name="Lind A.E."/>
            <person name="van Eijk R."/>
            <person name="Schleper C."/>
            <person name="Guy L."/>
            <person name="Ettema T.J."/>
        </authorList>
    </citation>
    <scope>NUCLEOTIDE SEQUENCE</scope>
</reference>
<proteinExistence type="predicted"/>
<name>A0A0F9TJE1_9ZZZZ</name>
<dbReference type="PANTHER" id="PTHR24567">
    <property type="entry name" value="CRP FAMILY TRANSCRIPTIONAL REGULATORY PROTEIN"/>
    <property type="match status" value="1"/>
</dbReference>
<dbReference type="SUPFAM" id="SSF51206">
    <property type="entry name" value="cAMP-binding domain-like"/>
    <property type="match status" value="1"/>
</dbReference>
<sequence length="151" mass="16565">MSLESDIAILRNVPLFEGLASDQLRLLAFGAERRRLAAGEIVFRQDAQADAGFVVASGTVALARQGGNQQKLVGVYGPGTLLGELALITATTRPANAKAETDCELLRITRSLFRRMLEEYPEYAAGLHERLKIQFADMTRQILALEERFSG</sequence>
<comment type="caution">
    <text evidence="2">The sequence shown here is derived from an EMBL/GenBank/DDBJ whole genome shotgun (WGS) entry which is preliminary data.</text>
</comment>
<dbReference type="AlphaFoldDB" id="A0A0F9TJE1"/>
<dbReference type="GO" id="GO:0005829">
    <property type="term" value="C:cytosol"/>
    <property type="evidence" value="ECO:0007669"/>
    <property type="project" value="TreeGrafter"/>
</dbReference>